<organism evidence="3 4">
    <name type="scientific">Eragrostis curvula</name>
    <name type="common">weeping love grass</name>
    <dbReference type="NCBI Taxonomy" id="38414"/>
    <lineage>
        <taxon>Eukaryota</taxon>
        <taxon>Viridiplantae</taxon>
        <taxon>Streptophyta</taxon>
        <taxon>Embryophyta</taxon>
        <taxon>Tracheophyta</taxon>
        <taxon>Spermatophyta</taxon>
        <taxon>Magnoliopsida</taxon>
        <taxon>Liliopsida</taxon>
        <taxon>Poales</taxon>
        <taxon>Poaceae</taxon>
        <taxon>PACMAD clade</taxon>
        <taxon>Chloridoideae</taxon>
        <taxon>Eragrostideae</taxon>
        <taxon>Eragrostidinae</taxon>
        <taxon>Eragrostis</taxon>
    </lineage>
</organism>
<feature type="compositionally biased region" description="Polar residues" evidence="1">
    <location>
        <begin position="1"/>
        <end position="11"/>
    </location>
</feature>
<dbReference type="AlphaFoldDB" id="A0A5J9SWF8"/>
<dbReference type="InterPro" id="IPR005162">
    <property type="entry name" value="Retrotrans_gag_dom"/>
</dbReference>
<dbReference type="Gramene" id="TVU03330">
    <property type="protein sequence ID" value="TVU03330"/>
    <property type="gene ID" value="EJB05_51139"/>
</dbReference>
<reference evidence="3 4" key="1">
    <citation type="journal article" date="2019" name="Sci. Rep.">
        <title>A high-quality genome of Eragrostis curvula grass provides insights into Poaceae evolution and supports new strategies to enhance forage quality.</title>
        <authorList>
            <person name="Carballo J."/>
            <person name="Santos B.A.C.M."/>
            <person name="Zappacosta D."/>
            <person name="Garbus I."/>
            <person name="Selva J.P."/>
            <person name="Gallo C.A."/>
            <person name="Diaz A."/>
            <person name="Albertini E."/>
            <person name="Caccamo M."/>
            <person name="Echenique V."/>
        </authorList>
    </citation>
    <scope>NUCLEOTIDE SEQUENCE [LARGE SCALE GENOMIC DNA]</scope>
    <source>
        <strain evidence="4">cv. Victoria</strain>
        <tissue evidence="3">Leaf</tissue>
    </source>
</reference>
<dbReference type="Proteomes" id="UP000324897">
    <property type="component" value="Unassembled WGS sequence"/>
</dbReference>
<keyword evidence="4" id="KW-1185">Reference proteome</keyword>
<evidence type="ECO:0000259" key="2">
    <source>
        <dbReference type="Pfam" id="PF03732"/>
    </source>
</evidence>
<protein>
    <recommendedName>
        <fullName evidence="2">Retrotransposon gag domain-containing protein</fullName>
    </recommendedName>
</protein>
<sequence>MVSDTARSSVNPFAAPPPPSTDMERNPIFSPSASLDFENTSASSTSDGGAVPKHTTAAMLPTVNIRAHVPVTLDVNESNYSEWRMFFDSVLGKFGLAEHISATMPLLEHDVEWKMIDNCILNWIYTTVSHAIVSIVRRPQPDAFLIWSAIKELFLDNQMQRAVFYEAEFRNLVQGDMTITEFTARLKTLADNLRDVRHPVYEPSQCKEIVERMCKMAFWCVQQQPEARPPMGVVVKMLEGEMDVAALVNPFQHLMAPPVVVNQWTMIGTSGQSGNTISGNVISENSNEIVSL</sequence>
<dbReference type="Pfam" id="PF03732">
    <property type="entry name" value="Retrotrans_gag"/>
    <property type="match status" value="1"/>
</dbReference>
<feature type="region of interest" description="Disordered" evidence="1">
    <location>
        <begin position="1"/>
        <end position="30"/>
    </location>
</feature>
<evidence type="ECO:0000256" key="1">
    <source>
        <dbReference type="SAM" id="MobiDB-lite"/>
    </source>
</evidence>
<evidence type="ECO:0000313" key="4">
    <source>
        <dbReference type="Proteomes" id="UP000324897"/>
    </source>
</evidence>
<dbReference type="PANTHER" id="PTHR47481:SF31">
    <property type="entry name" value="OS01G0873500 PROTEIN"/>
    <property type="match status" value="1"/>
</dbReference>
<dbReference type="EMBL" id="RWGY01000193">
    <property type="protein sequence ID" value="TVU03330.1"/>
    <property type="molecule type" value="Genomic_DNA"/>
</dbReference>
<accession>A0A5J9SWF8</accession>
<dbReference type="Gene3D" id="1.10.510.10">
    <property type="entry name" value="Transferase(Phosphotransferase) domain 1"/>
    <property type="match status" value="1"/>
</dbReference>
<comment type="caution">
    <text evidence="3">The sequence shown here is derived from an EMBL/GenBank/DDBJ whole genome shotgun (WGS) entry which is preliminary data.</text>
</comment>
<dbReference type="PANTHER" id="PTHR47481">
    <property type="match status" value="1"/>
</dbReference>
<feature type="non-terminal residue" evidence="3">
    <location>
        <position position="1"/>
    </location>
</feature>
<evidence type="ECO:0000313" key="3">
    <source>
        <dbReference type="EMBL" id="TVU03330.1"/>
    </source>
</evidence>
<proteinExistence type="predicted"/>
<dbReference type="OrthoDB" id="683612at2759"/>
<feature type="domain" description="Retrotransposon gag" evidence="2">
    <location>
        <begin position="132"/>
        <end position="198"/>
    </location>
</feature>
<name>A0A5J9SWF8_9POAL</name>
<gene>
    <name evidence="3" type="ORF">EJB05_51139</name>
</gene>